<evidence type="ECO:0000259" key="5">
    <source>
        <dbReference type="Pfam" id="PF04195"/>
    </source>
</evidence>
<feature type="region of interest" description="Disordered" evidence="4">
    <location>
        <begin position="501"/>
        <end position="530"/>
    </location>
</feature>
<evidence type="ECO:0000313" key="7">
    <source>
        <dbReference type="EMBL" id="KAF5937400.1"/>
    </source>
</evidence>
<dbReference type="EMBL" id="JACBKZ010000012">
    <property type="protein sequence ID" value="KAF5937400.1"/>
    <property type="molecule type" value="Genomic_DNA"/>
</dbReference>
<keyword evidence="3" id="KW-0863">Zinc-finger</keyword>
<evidence type="ECO:0000256" key="1">
    <source>
        <dbReference type="ARBA" id="ARBA00009374"/>
    </source>
</evidence>
<dbReference type="GO" id="GO:0008270">
    <property type="term" value="F:zinc ion binding"/>
    <property type="evidence" value="ECO:0007669"/>
    <property type="project" value="UniProtKB-KW"/>
</dbReference>
<dbReference type="Pfam" id="PF04195">
    <property type="entry name" value="Transposase_28"/>
    <property type="match status" value="1"/>
</dbReference>
<feature type="domain" description="FLZ-type" evidence="6">
    <location>
        <begin position="241"/>
        <end position="269"/>
    </location>
</feature>
<comment type="caution">
    <text evidence="7">The sequence shown here is derived from an EMBL/GenBank/DDBJ whole genome shotgun (WGS) entry which is preliminary data.</text>
</comment>
<keyword evidence="8" id="KW-1185">Reference proteome</keyword>
<dbReference type="Pfam" id="PF04570">
    <property type="entry name" value="zf-FLZ"/>
    <property type="match status" value="1"/>
</dbReference>
<dbReference type="InterPro" id="IPR007321">
    <property type="entry name" value="Transposase_28"/>
</dbReference>
<evidence type="ECO:0000313" key="8">
    <source>
        <dbReference type="Proteomes" id="UP000593564"/>
    </source>
</evidence>
<comment type="similarity">
    <text evidence="1">Belongs to the FLZ family.</text>
</comment>
<reference evidence="7 8" key="2">
    <citation type="submission" date="2020-07" db="EMBL/GenBank/DDBJ databases">
        <title>Genome assembly of wild tea tree DASZ reveals pedigree and selection history of tea varieties.</title>
        <authorList>
            <person name="Zhang W."/>
        </authorList>
    </citation>
    <scope>NUCLEOTIDE SEQUENCE [LARGE SCALE GENOMIC DNA]</scope>
    <source>
        <strain evidence="8">cv. G240</strain>
        <tissue evidence="7">Leaf</tissue>
    </source>
</reference>
<feature type="compositionally biased region" description="Polar residues" evidence="4">
    <location>
        <begin position="521"/>
        <end position="530"/>
    </location>
</feature>
<proteinExistence type="inferred from homology"/>
<dbReference type="PANTHER" id="PTHR46443:SF3">
    <property type="entry name" value="PROTEIN MARD1"/>
    <property type="match status" value="1"/>
</dbReference>
<sequence>MLRNRYRAVTRKQALMADQSSLASLPPNHTIPISSFFGSPRFFNGFQAMGHSETETMSPIPNSISDIKPFSPVGNQFPKNFSGNKHSWENLNPKGIGLAIVHSLDDDMTERKFSQPNNRMVLFGSKLKIQIPQLPTSAFSPSESPKSPADFGIKTRTSQFICSSSPFGSVNSGNQREDSAQAFPDFLSASDMELSEDYTCVISHGPNPKTTHIYDNCIVESCCGVVGLSELKKNCSSYVKSNSPSESFLSLCYTCRKNLEQGKDIYMYRFLFFFLNLCLDMEISEERMLSASDYRFLPPIFISIDLAFIECGLRLPLDILFCEIIHYYKLNQMQLAINSYRVINGIIALAKQENARVTLADIQYCYTMCGLKNEKGYIYYLKPRSTEYKIVADLPDSNKGAGDDYFIISENWEFAPDEDLHLYPLPRTVFVEGNGKSPSSILRFILTSIFLATLPQPEKGFRKFFFPSKGLKKLLDLPVHKSRAPLVLNFIPTYKSVLPDVPKRKKSHSPPSATTPPTASLSWPDQGSTSDPTRAAIFLSSTTDPIISTPTTTMNCFCY</sequence>
<dbReference type="PANTHER" id="PTHR46443">
    <property type="entry name" value="FCS-LIKE ZINC FINGER 8"/>
    <property type="match status" value="1"/>
</dbReference>
<feature type="compositionally biased region" description="Low complexity" evidence="4">
    <location>
        <begin position="509"/>
        <end position="520"/>
    </location>
</feature>
<evidence type="ECO:0008006" key="9">
    <source>
        <dbReference type="Google" id="ProtNLM"/>
    </source>
</evidence>
<gene>
    <name evidence="7" type="ORF">HYC85_024906</name>
</gene>
<feature type="domain" description="Transposase (putative) gypsy type" evidence="5">
    <location>
        <begin position="306"/>
        <end position="352"/>
    </location>
</feature>
<keyword evidence="3" id="KW-0862">Zinc</keyword>
<evidence type="ECO:0000256" key="2">
    <source>
        <dbReference type="ARBA" id="ARBA00022723"/>
    </source>
</evidence>
<accession>A0A7J7G9F2</accession>
<name>A0A7J7G9F2_CAMSI</name>
<dbReference type="InterPro" id="IPR007650">
    <property type="entry name" value="Zf-FLZ_dom"/>
</dbReference>
<keyword evidence="2" id="KW-0479">Metal-binding</keyword>
<evidence type="ECO:0000259" key="6">
    <source>
        <dbReference type="Pfam" id="PF04570"/>
    </source>
</evidence>
<dbReference type="Proteomes" id="UP000593564">
    <property type="component" value="Unassembled WGS sequence"/>
</dbReference>
<reference evidence="8" key="1">
    <citation type="journal article" date="2020" name="Nat. Commun.">
        <title>Genome assembly of wild tea tree DASZ reveals pedigree and selection history of tea varieties.</title>
        <authorList>
            <person name="Zhang W."/>
            <person name="Zhang Y."/>
            <person name="Qiu H."/>
            <person name="Guo Y."/>
            <person name="Wan H."/>
            <person name="Zhang X."/>
            <person name="Scossa F."/>
            <person name="Alseekh S."/>
            <person name="Zhang Q."/>
            <person name="Wang P."/>
            <person name="Xu L."/>
            <person name="Schmidt M.H."/>
            <person name="Jia X."/>
            <person name="Li D."/>
            <person name="Zhu A."/>
            <person name="Guo F."/>
            <person name="Chen W."/>
            <person name="Ni D."/>
            <person name="Usadel B."/>
            <person name="Fernie A.R."/>
            <person name="Wen W."/>
        </authorList>
    </citation>
    <scope>NUCLEOTIDE SEQUENCE [LARGE SCALE GENOMIC DNA]</scope>
    <source>
        <strain evidence="8">cv. G240</strain>
    </source>
</reference>
<dbReference type="InterPro" id="IPR044593">
    <property type="entry name" value="FLZ8/MARD1"/>
</dbReference>
<evidence type="ECO:0000256" key="4">
    <source>
        <dbReference type="SAM" id="MobiDB-lite"/>
    </source>
</evidence>
<organism evidence="7 8">
    <name type="scientific">Camellia sinensis</name>
    <name type="common">Tea plant</name>
    <name type="synonym">Thea sinensis</name>
    <dbReference type="NCBI Taxonomy" id="4442"/>
    <lineage>
        <taxon>Eukaryota</taxon>
        <taxon>Viridiplantae</taxon>
        <taxon>Streptophyta</taxon>
        <taxon>Embryophyta</taxon>
        <taxon>Tracheophyta</taxon>
        <taxon>Spermatophyta</taxon>
        <taxon>Magnoliopsida</taxon>
        <taxon>eudicotyledons</taxon>
        <taxon>Gunneridae</taxon>
        <taxon>Pentapetalae</taxon>
        <taxon>asterids</taxon>
        <taxon>Ericales</taxon>
        <taxon>Theaceae</taxon>
        <taxon>Camellia</taxon>
    </lineage>
</organism>
<dbReference type="AlphaFoldDB" id="A0A7J7G9F2"/>
<protein>
    <recommendedName>
        <fullName evidence="9">FLZ-type domain-containing protein</fullName>
    </recommendedName>
</protein>
<evidence type="ECO:0000256" key="3">
    <source>
        <dbReference type="ARBA" id="ARBA00022771"/>
    </source>
</evidence>